<feature type="transmembrane region" description="Helical" evidence="17">
    <location>
        <begin position="2910"/>
        <end position="2928"/>
    </location>
</feature>
<dbReference type="InterPro" id="IPR038377">
    <property type="entry name" value="Na/Glc_symporter_sf"/>
</dbReference>
<feature type="compositionally biased region" description="Basic and acidic residues" evidence="16">
    <location>
        <begin position="1495"/>
        <end position="1505"/>
    </location>
</feature>
<feature type="transmembrane region" description="Helical" evidence="17">
    <location>
        <begin position="1597"/>
        <end position="1614"/>
    </location>
</feature>
<keyword evidence="6 15" id="KW-0808">Transferase</keyword>
<dbReference type="GO" id="GO:0032259">
    <property type="term" value="P:methylation"/>
    <property type="evidence" value="ECO:0007669"/>
    <property type="project" value="UniProtKB-KW"/>
</dbReference>
<feature type="transmembrane region" description="Helical" evidence="17">
    <location>
        <begin position="2838"/>
        <end position="2857"/>
    </location>
</feature>
<evidence type="ECO:0000256" key="7">
    <source>
        <dbReference type="ARBA" id="ARBA00022691"/>
    </source>
</evidence>
<keyword evidence="12" id="KW-0406">Ion transport</keyword>
<feature type="transmembrane region" description="Helical" evidence="17">
    <location>
        <begin position="2420"/>
        <end position="2438"/>
    </location>
</feature>
<evidence type="ECO:0000256" key="4">
    <source>
        <dbReference type="ARBA" id="ARBA00022475"/>
    </source>
</evidence>
<comment type="caution">
    <text evidence="18">The sequence shown here is derived from an EMBL/GenBank/DDBJ whole genome shotgun (WGS) entry which is preliminary data.</text>
</comment>
<dbReference type="PANTHER" id="PTHR48086">
    <property type="entry name" value="SODIUM/PROLINE SYMPORTER-RELATED"/>
    <property type="match status" value="1"/>
</dbReference>
<dbReference type="Gene3D" id="3.40.50.150">
    <property type="entry name" value="Vaccinia Virus protein VP39"/>
    <property type="match status" value="1"/>
</dbReference>
<evidence type="ECO:0000256" key="16">
    <source>
        <dbReference type="SAM" id="MobiDB-lite"/>
    </source>
</evidence>
<dbReference type="EMBL" id="LSRX01000237">
    <property type="protein sequence ID" value="OLQ03391.1"/>
    <property type="molecule type" value="Genomic_DNA"/>
</dbReference>
<dbReference type="Gene3D" id="1.20.1730.10">
    <property type="entry name" value="Sodium/glucose cotransporter"/>
    <property type="match status" value="1"/>
</dbReference>
<evidence type="ECO:0000313" key="18">
    <source>
        <dbReference type="EMBL" id="OLQ03391.1"/>
    </source>
</evidence>
<protein>
    <submittedName>
        <fullName evidence="18">High-affinity choline transporter 1</fullName>
    </submittedName>
</protein>
<evidence type="ECO:0000256" key="14">
    <source>
        <dbReference type="ARBA" id="ARBA00023201"/>
    </source>
</evidence>
<keyword evidence="3" id="KW-0813">Transport</keyword>
<feature type="transmembrane region" description="Helical" evidence="17">
    <location>
        <begin position="1563"/>
        <end position="1591"/>
    </location>
</feature>
<dbReference type="Pfam" id="PF00474">
    <property type="entry name" value="SSF"/>
    <property type="match status" value="1"/>
</dbReference>
<dbReference type="SUPFAM" id="SSF53335">
    <property type="entry name" value="S-adenosyl-L-methionine-dependent methyltransferases"/>
    <property type="match status" value="1"/>
</dbReference>
<comment type="similarity">
    <text evidence="2">Belongs to the sodium:solute symporter (SSF) (TC 2.A.21) family.</text>
</comment>
<keyword evidence="8 17" id="KW-0812">Transmembrane</keyword>
<feature type="transmembrane region" description="Helical" evidence="17">
    <location>
        <begin position="2350"/>
        <end position="2369"/>
    </location>
</feature>
<feature type="transmembrane region" description="Helical" evidence="17">
    <location>
        <begin position="1729"/>
        <end position="1748"/>
    </location>
</feature>
<dbReference type="GO" id="GO:0008168">
    <property type="term" value="F:methyltransferase activity"/>
    <property type="evidence" value="ECO:0007669"/>
    <property type="project" value="UniProtKB-KW"/>
</dbReference>
<dbReference type="InterPro" id="IPR001525">
    <property type="entry name" value="C5_MeTfrase"/>
</dbReference>
<dbReference type="InterPro" id="IPR018117">
    <property type="entry name" value="C5_DNA_meth_AS"/>
</dbReference>
<feature type="region of interest" description="Disordered" evidence="16">
    <location>
        <begin position="1464"/>
        <end position="1505"/>
    </location>
</feature>
<evidence type="ECO:0000256" key="5">
    <source>
        <dbReference type="ARBA" id="ARBA00022603"/>
    </source>
</evidence>
<comment type="subcellular location">
    <subcellularLocation>
        <location evidence="1">Cell membrane</location>
        <topology evidence="1">Multi-pass membrane protein</topology>
    </subcellularLocation>
</comment>
<feature type="transmembrane region" description="Helical" evidence="17">
    <location>
        <begin position="2807"/>
        <end position="2831"/>
    </location>
</feature>
<evidence type="ECO:0000256" key="2">
    <source>
        <dbReference type="ARBA" id="ARBA00006434"/>
    </source>
</evidence>
<evidence type="ECO:0000256" key="13">
    <source>
        <dbReference type="ARBA" id="ARBA00023136"/>
    </source>
</evidence>
<evidence type="ECO:0000256" key="15">
    <source>
        <dbReference type="PROSITE-ProRule" id="PRU01016"/>
    </source>
</evidence>
<comment type="similarity">
    <text evidence="15">Belongs to the class I-like SAM-binding methyltransferase superfamily. C5-methyltransferase family.</text>
</comment>
<keyword evidence="9" id="KW-0769">Symport</keyword>
<evidence type="ECO:0000256" key="9">
    <source>
        <dbReference type="ARBA" id="ARBA00022847"/>
    </source>
</evidence>
<dbReference type="GO" id="GO:0005886">
    <property type="term" value="C:plasma membrane"/>
    <property type="evidence" value="ECO:0007669"/>
    <property type="project" value="UniProtKB-SubCell"/>
</dbReference>
<proteinExistence type="inferred from homology"/>
<dbReference type="GO" id="GO:0015293">
    <property type="term" value="F:symporter activity"/>
    <property type="evidence" value="ECO:0007669"/>
    <property type="project" value="UniProtKB-KW"/>
</dbReference>
<evidence type="ECO:0000256" key="11">
    <source>
        <dbReference type="ARBA" id="ARBA00023053"/>
    </source>
</evidence>
<evidence type="ECO:0000256" key="6">
    <source>
        <dbReference type="ARBA" id="ARBA00022679"/>
    </source>
</evidence>
<reference evidence="18 19" key="1">
    <citation type="submission" date="2016-02" db="EMBL/GenBank/DDBJ databases">
        <title>Genome analysis of coral dinoflagellate symbionts highlights evolutionary adaptations to a symbiotic lifestyle.</title>
        <authorList>
            <person name="Aranda M."/>
            <person name="Li Y."/>
            <person name="Liew Y.J."/>
            <person name="Baumgarten S."/>
            <person name="Simakov O."/>
            <person name="Wilson M."/>
            <person name="Piel J."/>
            <person name="Ashoor H."/>
            <person name="Bougouffa S."/>
            <person name="Bajic V.B."/>
            <person name="Ryu T."/>
            <person name="Ravasi T."/>
            <person name="Bayer T."/>
            <person name="Micklem G."/>
            <person name="Kim H."/>
            <person name="Bhak J."/>
            <person name="Lajeunesse T.C."/>
            <person name="Voolstra C.R."/>
        </authorList>
    </citation>
    <scope>NUCLEOTIDE SEQUENCE [LARGE SCALE GENOMIC DNA]</scope>
    <source>
        <strain evidence="18 19">CCMP2467</strain>
    </source>
</reference>
<feature type="active site" evidence="15">
    <location>
        <position position="326"/>
    </location>
</feature>
<feature type="transmembrane region" description="Helical" evidence="17">
    <location>
        <begin position="2459"/>
        <end position="2477"/>
    </location>
</feature>
<feature type="transmembrane region" description="Helical" evidence="17">
    <location>
        <begin position="2580"/>
        <end position="2600"/>
    </location>
</feature>
<dbReference type="PROSITE" id="PS50283">
    <property type="entry name" value="NA_SOLUT_SYMP_3"/>
    <property type="match status" value="1"/>
</dbReference>
<organism evidence="18 19">
    <name type="scientific">Symbiodinium microadriaticum</name>
    <name type="common">Dinoflagellate</name>
    <name type="synonym">Zooxanthella microadriatica</name>
    <dbReference type="NCBI Taxonomy" id="2951"/>
    <lineage>
        <taxon>Eukaryota</taxon>
        <taxon>Sar</taxon>
        <taxon>Alveolata</taxon>
        <taxon>Dinophyceae</taxon>
        <taxon>Suessiales</taxon>
        <taxon>Symbiodiniaceae</taxon>
        <taxon>Symbiodinium</taxon>
    </lineage>
</organism>
<dbReference type="InterPro" id="IPR001734">
    <property type="entry name" value="Na/solute_symporter"/>
</dbReference>
<dbReference type="InterPro" id="IPR029063">
    <property type="entry name" value="SAM-dependent_MTases_sf"/>
</dbReference>
<feature type="region of interest" description="Disordered" evidence="16">
    <location>
        <begin position="1175"/>
        <end position="1259"/>
    </location>
</feature>
<name>A0A1Q9E7L1_SYMMI</name>
<dbReference type="PRINTS" id="PR00105">
    <property type="entry name" value="C5METTRFRASE"/>
</dbReference>
<dbReference type="PROSITE" id="PS51679">
    <property type="entry name" value="SAM_MT_C5"/>
    <property type="match status" value="1"/>
</dbReference>
<dbReference type="PROSITE" id="PS00094">
    <property type="entry name" value="C5_MTASE_1"/>
    <property type="match status" value="1"/>
</dbReference>
<dbReference type="GO" id="GO:0006814">
    <property type="term" value="P:sodium ion transport"/>
    <property type="evidence" value="ECO:0007669"/>
    <property type="project" value="UniProtKB-KW"/>
</dbReference>
<feature type="transmembrane region" description="Helical" evidence="17">
    <location>
        <begin position="2783"/>
        <end position="2801"/>
    </location>
</feature>
<feature type="transmembrane region" description="Helical" evidence="17">
    <location>
        <begin position="2524"/>
        <end position="2543"/>
    </location>
</feature>
<dbReference type="InterPro" id="IPR050277">
    <property type="entry name" value="Sodium:Solute_Symporter"/>
</dbReference>
<accession>A0A1Q9E7L1</accession>
<feature type="transmembrane region" description="Helical" evidence="17">
    <location>
        <begin position="1697"/>
        <end position="1717"/>
    </location>
</feature>
<keyword evidence="19" id="KW-1185">Reference proteome</keyword>
<feature type="transmembrane region" description="Helical" evidence="17">
    <location>
        <begin position="2497"/>
        <end position="2517"/>
    </location>
</feature>
<feature type="compositionally biased region" description="Acidic residues" evidence="16">
    <location>
        <begin position="1189"/>
        <end position="1198"/>
    </location>
</feature>
<feature type="transmembrane region" description="Helical" evidence="17">
    <location>
        <begin position="2612"/>
        <end position="2633"/>
    </location>
</feature>
<sequence length="2957" mass="324118">MRLVRPTASSAAFAAILTDGSVVAWGEPLYGGDCSAVQVTAPVVQITTVQTVECIGVSARLLGAAAAVVAAEGSGRLEGYLRGVAESLAADGPLPHASKMPRRDVVHCIEAALKACNGEAKKSQVLRVDLAQSWDRCVESFGSKAKKAVTIRLAYLENRKSLHAFAPEKVKKEVTTELQQRLETLAGPDLAKFKARIATTSQPRRPDVESLGGWKADDWARQLKELLGAELDFSQRPLRLATGCSGAEAPHFALQMLVGREGFEQLFGSDINETPRRFMLKNCKRQKHLFEDVKHVMEGQGSCARHGGRCRVPEEEVDIFIGGFPCTPYSFCNPKRFKRNCFTEPAAAPFFEMRKFIAARRPRMVILENVRGLLAPNPETKDTPMDFILRGKNPEDPQHCYQGTEPGAQWGLSLIEGYGLHWDLLYSCDWGLPQRRPRVYIVMVREDAGGQEAADRIFKVLHACAGHLPCGSCNDFLYPEDHPRLNKALQLAQGASSSERKACTPFTEALFKATRQEHGLDASERPYTKKRPKGWYPEATEKMVQQLDIIHALAEKRALDFKFLLADLSQQVSRGCWRDDGYVPTLTTAGSLYSFHHHRPIVGEECLKLNGFPVEELDLEGFTDNELKFLAGNAMSVSVVGAVLLAGLVSVSWGENRSATATNELPAPRDCGLRYRKKETGDGQVVLASLALDDDGSETELDASESDTSARAAMLFLMAKEVQAAKSEKGGSSGTKRKRSTVQEEDEDPQSWEGRHKALRKKTKADGQVCSWVLEAAKLLVSMSVEEQKASSQNLQVFVTQCLHLLQRASQQDLLLFDQSQQALTQATELLIERLRFAEAKPVWGSLWAGKLRLAISQKDFDDRQCILESWLPAAAKLRGKELSGQRFQLLDALLSRNPPLCHLALLLERLLARWCKEEMLEDELTAILDAFEALKESWITRLPENWQAICKASASCRQIASTCKDQRKPQTAKELLACGLEMQTQCFSAKAAQVLHSSTSTGDRQALIAWRKELVELRWDKVAFPEFFNEAAWRLWQQLPQHDTEMFPVQVPELGGFAKALSDVRASAPPQLAIQADAFLRRFHPGLATHVHLMEWQMSGTPDSAKRCVDSEKPFFDLIKRSLTQIYVLRPTEWGAWYGHFDRILHCLQWVAGYVNTDRRAFLQQAMGWRAQMQPEVPEEPVMPEPEPPIEVDEDQMDPAGPEAVLTEELDASPEESQLQGEEGQATEGFQGLQGDAGQGSREEEGEPEPPQERCHSPATREAIAEFLTGFDKGRGRFREEYLERVLHHYDSLDELRRLLDNTKEKFKQLPDSFWENMGLGADSSKEMTKRGCAEEIRRSCGPCCGALAALPLHLLRRRWTRCCSWEVIFWHRIDCGRATARLEATSRVVAVSPHERTGRPRRGILVPGTRPKQSPPALVLLRVAAVMSDYDKEYAPDLAATVVVTAVLVLAAYFLTNLMEPKESTNGHAKNGKEATNGHAKNGKEATNGHAKNGKEAKNGKKEETSEAVNLLAEYGRAWCLHQFVPFVDKLVLGSYGQAMDNRMLKPGDQGPDDWMIRLPLLVLSFLFPIPSVLLIAHVANIVSWFYWMPAVWDHMVWAALLEFTFVLAALAGGGKEAVAKRFLPAARMELCVLYWSAAFWKLTTSWYTVRGSCAPVLLSELMAGLFTPELVPAGSLFANTFLKIAPVFVAALEFAVAYCLTFRPAAGVVLALAFHQTINLMPMTYAGGFSISMCCRFVIFLPGIVTKALGKSDSLLLPLSLCVAIGAAMFAIHSGVDTACVLFLTLGFLYLRGIMSGHRASRLGGAAWLSFLAILVGFVYGFLAPVFGVMAMASSTMYGNVKQWGGTNHLVVPTGLLQEHYADPKNTEPAWASDAFGGGLIRVDETTSPTMRELCPAEATHLMLPYARDLLVGVGTPGRYFELYAARNYYNRDDDHGSSALHNRGNTTVEVSQPPYVEPAYELRRVLSLARKKGESFTLKYTPVPWFGTPKSYAEYQGEQVVLEESNGKRTCTKAGKPCEDSEVALQPAPQSCVFRDPATMKVLVDKGLAPVSPSNPARRHARSSLQYLSQQTRKCFTRPARRPRIIFLAPRTLRLPQARFRLGDRRWLPKMGRRRAARNPPKPLNGGGLGSALALRKRTDGKAKMNGELFDYGIFDCPWMHSLDPDYPAMCLPYQEILSPIPAADLPTETVFNVPGGLVGDFAARDSSFTMPDGQRMECSDEIERLTGARCAAGNPVLGHGAICEGVIEDCTFSKAGTRKCDSDKCKEWQGKTRCTGADCTAGYEGGRVPYPEVYPGNNGGSFAPQADADEAQKCSKADSALQWLKCGIPCPAAFPMSVEDFTGRAAVVLGFIVISMGAGLATYFKVGGSSENFFVAGRDLPVWILVCTLGSQCLDASSALGNLDLAYKYHFWDGAALPIGLALSLLIVGTFLAKPLHAMKLLTLPDAFARVYGEAAEVMCSLVTMISFIFLLAGNLVGCGKVTSYLFGMDEYVGIVLATFLIWMYSCAGGLLSVAYTDVIQALIGWTGFVVATAWIQGNMPSSAGVSVAYPVGDMPVIGAGLTDPDSYDPIPNAIFFNWATVIVLAFGNCMALDFNARCFAAKSGKTAQISCILAGIIAGIVGVFNTWNAGTMRALYGPSSPHAEFVANSCSADITVIGCFGGAAADPSLNKTCNAVPLPGVPTCGEWKPDPYAVLKLLTCDKPECHAFTDWEGSSGFEPGHEAFFPMNGALGCWYLLGIVAASMSTADGAIVALGTVFSHNLLRKTKRVSDENLLKITRSSTLLFSIIAGLIASTRPNETGYFLIVAFDCVFAAGVVPLFALVYWKNIKPEAGFLSLVAGALCRIILEIALPKDGLLLWLGTFARSFGPGIEDPEMFDEAIMFGRLPEVCPQEKLLDLTGLDSLVSPAVAFVVLVLVQLLPIKNIGGKWFTPVPGPDEKASSNEQPVDAEI</sequence>
<feature type="region of interest" description="Disordered" evidence="16">
    <location>
        <begin position="724"/>
        <end position="760"/>
    </location>
</feature>
<keyword evidence="7 15" id="KW-0949">S-adenosyl-L-methionine</keyword>
<feature type="transmembrane region" description="Helical" evidence="17">
    <location>
        <begin position="2740"/>
        <end position="2763"/>
    </location>
</feature>
<keyword evidence="13 17" id="KW-0472">Membrane</keyword>
<keyword evidence="14" id="KW-0739">Sodium transport</keyword>
<evidence type="ECO:0000256" key="8">
    <source>
        <dbReference type="ARBA" id="ARBA00022692"/>
    </source>
</evidence>
<dbReference type="Pfam" id="PF00145">
    <property type="entry name" value="DNA_methylase"/>
    <property type="match status" value="2"/>
</dbReference>
<dbReference type="PANTHER" id="PTHR48086:SF3">
    <property type="entry name" value="SODIUM_PROLINE SYMPORTER"/>
    <property type="match status" value="1"/>
</dbReference>
<evidence type="ECO:0000256" key="1">
    <source>
        <dbReference type="ARBA" id="ARBA00004651"/>
    </source>
</evidence>
<evidence type="ECO:0000313" key="19">
    <source>
        <dbReference type="Proteomes" id="UP000186817"/>
    </source>
</evidence>
<gene>
    <name evidence="18" type="primary">CHT1</name>
    <name evidence="18" type="ORF">AK812_SmicGene13636</name>
</gene>
<dbReference type="OrthoDB" id="6132759at2759"/>
<feature type="transmembrane region" description="Helical" evidence="17">
    <location>
        <begin position="1440"/>
        <end position="1458"/>
    </location>
</feature>
<feature type="transmembrane region" description="Helical" evidence="17">
    <location>
        <begin position="1760"/>
        <end position="1789"/>
    </location>
</feature>
<evidence type="ECO:0000256" key="3">
    <source>
        <dbReference type="ARBA" id="ARBA00022448"/>
    </source>
</evidence>
<keyword evidence="10 17" id="KW-1133">Transmembrane helix</keyword>
<keyword evidence="11" id="KW-0915">Sodium</keyword>
<feature type="transmembrane region" description="Helical" evidence="17">
    <location>
        <begin position="1809"/>
        <end position="1836"/>
    </location>
</feature>
<keyword evidence="5 15" id="KW-0489">Methyltransferase</keyword>
<dbReference type="Proteomes" id="UP000186817">
    <property type="component" value="Unassembled WGS sequence"/>
</dbReference>
<evidence type="ECO:0000256" key="12">
    <source>
        <dbReference type="ARBA" id="ARBA00023065"/>
    </source>
</evidence>
<keyword evidence="4" id="KW-1003">Cell membrane</keyword>
<evidence type="ECO:0000256" key="10">
    <source>
        <dbReference type="ARBA" id="ARBA00022989"/>
    </source>
</evidence>
<evidence type="ECO:0000256" key="17">
    <source>
        <dbReference type="SAM" id="Phobius"/>
    </source>
</evidence>
<feature type="transmembrane region" description="Helical" evidence="17">
    <location>
        <begin position="1635"/>
        <end position="1652"/>
    </location>
</feature>